<gene>
    <name evidence="1" type="ORF">BHV66_10285</name>
</gene>
<sequence>MQRPVFRQVAFCFRLHDHSAVADSLFLRLVLPPTYTRENFRPPIKSIRNPSVPTPDHSNNFEIPVSEKHLKTNRQNIQILPKRSTKPLSNGNSTMCPLTLPAIYFMQSKVLTQQAQCDSGFNRSKYTIPKKIELAFFSNL</sequence>
<dbReference type="Proteomes" id="UP000187417">
    <property type="component" value="Unassembled WGS sequence"/>
</dbReference>
<evidence type="ECO:0000313" key="1">
    <source>
        <dbReference type="EMBL" id="OKY93072.1"/>
    </source>
</evidence>
<protein>
    <submittedName>
        <fullName evidence="1">Uncharacterized protein</fullName>
    </submittedName>
</protein>
<accession>A0A1Q6F2X3</accession>
<name>A0A1Q6F2X3_9BACT</name>
<organism evidence="1 2">
    <name type="scientific">Alistipes putredinis</name>
    <dbReference type="NCBI Taxonomy" id="28117"/>
    <lineage>
        <taxon>Bacteria</taxon>
        <taxon>Pseudomonadati</taxon>
        <taxon>Bacteroidota</taxon>
        <taxon>Bacteroidia</taxon>
        <taxon>Bacteroidales</taxon>
        <taxon>Rikenellaceae</taxon>
        <taxon>Alistipes</taxon>
    </lineage>
</organism>
<dbReference type="EMBL" id="MNQH01000046">
    <property type="protein sequence ID" value="OKY93072.1"/>
    <property type="molecule type" value="Genomic_DNA"/>
</dbReference>
<comment type="caution">
    <text evidence="1">The sequence shown here is derived from an EMBL/GenBank/DDBJ whole genome shotgun (WGS) entry which is preliminary data.</text>
</comment>
<proteinExistence type="predicted"/>
<evidence type="ECO:0000313" key="2">
    <source>
        <dbReference type="Proteomes" id="UP000187417"/>
    </source>
</evidence>
<reference evidence="1 2" key="1">
    <citation type="journal article" date="2016" name="Nat. Biotechnol.">
        <title>Measurement of bacterial replication rates in microbial communities.</title>
        <authorList>
            <person name="Brown C.T."/>
            <person name="Olm M.R."/>
            <person name="Thomas B.C."/>
            <person name="Banfield J.F."/>
        </authorList>
    </citation>
    <scope>NUCLEOTIDE SEQUENCE [LARGE SCALE GENOMIC DNA]</scope>
    <source>
        <strain evidence="1">CAG:67_53_122</strain>
    </source>
</reference>
<dbReference type="AlphaFoldDB" id="A0A1Q6F2X3"/>